<dbReference type="Pfam" id="PF00512">
    <property type="entry name" value="HisKA"/>
    <property type="match status" value="1"/>
</dbReference>
<sequence length="433" mass="46656">MTDTDTTNQPAGHAAHPRKPASFRIRLAVTVGLLLLGMLLAVILVQNISLDWAFQHQVDTIATGSNQNTITTEPATPQDGVPGTADSCNADPCDVTGTIPTPNAGQGGTEGVVLTVRDGVVQWMRYGSLAVFAVSALLAVLLVWNLSGKLTAHLDSISRQAGQLDPDHPAGRISLDHPDAETASLADALNTMLDRIEQSNELQRSFIRNASHELKTPITTIGTSLEALMAQDRFPEDVRPAIRHAIEANRKSGELINSLLELSRIQTVPDTSTEAVDPARIVRDTLETHREQAQARHLRIDADGLAAYHGPFIETNPRYLSLAVDNLIRNAIIHNTDHGTIACTIHDDKQHVTISITNTTRQPDHPEATADLIQPFHRGDATRMANQPGHGLGLSIAKACTDAIGASLNISRPTAGVFRAGIMLNRHIGMPIR</sequence>
<evidence type="ECO:0000256" key="4">
    <source>
        <dbReference type="ARBA" id="ARBA00022553"/>
    </source>
</evidence>
<dbReference type="GO" id="GO:0005886">
    <property type="term" value="C:plasma membrane"/>
    <property type="evidence" value="ECO:0007669"/>
    <property type="project" value="UniProtKB-SubCell"/>
</dbReference>
<evidence type="ECO:0000256" key="7">
    <source>
        <dbReference type="ARBA" id="ARBA00022777"/>
    </source>
</evidence>
<dbReference type="InterPro" id="IPR003661">
    <property type="entry name" value="HisK_dim/P_dom"/>
</dbReference>
<dbReference type="SMART" id="SM00387">
    <property type="entry name" value="HATPase_c"/>
    <property type="match status" value="1"/>
</dbReference>
<evidence type="ECO:0000256" key="5">
    <source>
        <dbReference type="ARBA" id="ARBA00022679"/>
    </source>
</evidence>
<name>A0A087ABN2_9BIFI</name>
<dbReference type="InterPro" id="IPR036097">
    <property type="entry name" value="HisK_dim/P_sf"/>
</dbReference>
<evidence type="ECO:0000256" key="2">
    <source>
        <dbReference type="ARBA" id="ARBA00004236"/>
    </source>
</evidence>
<dbReference type="PANTHER" id="PTHR45436:SF16">
    <property type="entry name" value="HISTIDINE KINASE"/>
    <property type="match status" value="1"/>
</dbReference>
<evidence type="ECO:0000256" key="10">
    <source>
        <dbReference type="SAM" id="Phobius"/>
    </source>
</evidence>
<evidence type="ECO:0000259" key="11">
    <source>
        <dbReference type="PROSITE" id="PS50109"/>
    </source>
</evidence>
<feature type="transmembrane region" description="Helical" evidence="10">
    <location>
        <begin position="27"/>
        <end position="45"/>
    </location>
</feature>
<dbReference type="CDD" id="cd00082">
    <property type="entry name" value="HisKA"/>
    <property type="match status" value="1"/>
</dbReference>
<dbReference type="SUPFAM" id="SSF47384">
    <property type="entry name" value="Homodimeric domain of signal transducing histidine kinase"/>
    <property type="match status" value="1"/>
</dbReference>
<evidence type="ECO:0000313" key="13">
    <source>
        <dbReference type="EMBL" id="KFI56182.1"/>
    </source>
</evidence>
<dbReference type="SUPFAM" id="SSF55874">
    <property type="entry name" value="ATPase domain of HSP90 chaperone/DNA topoisomerase II/histidine kinase"/>
    <property type="match status" value="1"/>
</dbReference>
<keyword evidence="4" id="KW-0597">Phosphoprotein</keyword>
<evidence type="ECO:0000256" key="8">
    <source>
        <dbReference type="ARBA" id="ARBA00022989"/>
    </source>
</evidence>
<dbReference type="eggNOG" id="COG0642">
    <property type="taxonomic scope" value="Bacteria"/>
</dbReference>
<keyword evidence="9" id="KW-0902">Two-component regulatory system</keyword>
<dbReference type="RefSeq" id="WP_043164823.1">
    <property type="nucleotide sequence ID" value="NZ_JDUV01000004.1"/>
</dbReference>
<dbReference type="PANTHER" id="PTHR45436">
    <property type="entry name" value="SENSOR HISTIDINE KINASE YKOH"/>
    <property type="match status" value="1"/>
</dbReference>
<gene>
    <name evidence="13" type="ORF">BCAL_0553</name>
</gene>
<keyword evidence="8 10" id="KW-1133">Transmembrane helix</keyword>
<dbReference type="EMBL" id="JGYS01000003">
    <property type="protein sequence ID" value="KFI56182.1"/>
    <property type="molecule type" value="Genomic_DNA"/>
</dbReference>
<comment type="subcellular location">
    <subcellularLocation>
        <location evidence="2">Cell membrane</location>
    </subcellularLocation>
</comment>
<evidence type="ECO:0000256" key="3">
    <source>
        <dbReference type="ARBA" id="ARBA00012438"/>
    </source>
</evidence>
<dbReference type="InterPro" id="IPR036890">
    <property type="entry name" value="HATPase_C_sf"/>
</dbReference>
<keyword evidence="10" id="KW-0472">Membrane</keyword>
<proteinExistence type="predicted"/>
<dbReference type="Gene3D" id="1.10.287.130">
    <property type="match status" value="1"/>
</dbReference>
<feature type="domain" description="Histidine kinase" evidence="11">
    <location>
        <begin position="209"/>
        <end position="426"/>
    </location>
</feature>
<evidence type="ECO:0000313" key="14">
    <source>
        <dbReference type="Proteomes" id="UP000029072"/>
    </source>
</evidence>
<dbReference type="SMART" id="SM00388">
    <property type="entry name" value="HisKA"/>
    <property type="match status" value="1"/>
</dbReference>
<feature type="domain" description="HAMP" evidence="12">
    <location>
        <begin position="148"/>
        <end position="201"/>
    </location>
</feature>
<dbReference type="GO" id="GO:0000155">
    <property type="term" value="F:phosphorelay sensor kinase activity"/>
    <property type="evidence" value="ECO:0007669"/>
    <property type="project" value="InterPro"/>
</dbReference>
<dbReference type="STRING" id="1437609.BCAL_0553"/>
<evidence type="ECO:0000256" key="6">
    <source>
        <dbReference type="ARBA" id="ARBA00022692"/>
    </source>
</evidence>
<evidence type="ECO:0000259" key="12">
    <source>
        <dbReference type="PROSITE" id="PS50885"/>
    </source>
</evidence>
<organism evidence="13 14">
    <name type="scientific">Bifidobacterium callitrichos DSM 23973</name>
    <dbReference type="NCBI Taxonomy" id="1437609"/>
    <lineage>
        <taxon>Bacteria</taxon>
        <taxon>Bacillati</taxon>
        <taxon>Actinomycetota</taxon>
        <taxon>Actinomycetes</taxon>
        <taxon>Bifidobacteriales</taxon>
        <taxon>Bifidobacteriaceae</taxon>
        <taxon>Bifidobacterium</taxon>
    </lineage>
</organism>
<dbReference type="OrthoDB" id="9786919at2"/>
<dbReference type="Gene3D" id="3.30.565.10">
    <property type="entry name" value="Histidine kinase-like ATPase, C-terminal domain"/>
    <property type="match status" value="1"/>
</dbReference>
<dbReference type="AlphaFoldDB" id="A0A087ABN2"/>
<dbReference type="Pfam" id="PF02518">
    <property type="entry name" value="HATPase_c"/>
    <property type="match status" value="1"/>
</dbReference>
<keyword evidence="6 10" id="KW-0812">Transmembrane</keyword>
<comment type="catalytic activity">
    <reaction evidence="1">
        <text>ATP + protein L-histidine = ADP + protein N-phospho-L-histidine.</text>
        <dbReference type="EC" id="2.7.13.3"/>
    </reaction>
</comment>
<reference evidence="13 14" key="1">
    <citation type="submission" date="2014-03" db="EMBL/GenBank/DDBJ databases">
        <title>Genomics of Bifidobacteria.</title>
        <authorList>
            <person name="Ventura M."/>
            <person name="Milani C."/>
            <person name="Lugli G.A."/>
        </authorList>
    </citation>
    <scope>NUCLEOTIDE SEQUENCE [LARGE SCALE GENOMIC DNA]</scope>
    <source>
        <strain evidence="13 14">DSM 23973</strain>
    </source>
</reference>
<dbReference type="PROSITE" id="PS50885">
    <property type="entry name" value="HAMP"/>
    <property type="match status" value="1"/>
</dbReference>
<dbReference type="InterPro" id="IPR005467">
    <property type="entry name" value="His_kinase_dom"/>
</dbReference>
<dbReference type="InterPro" id="IPR003660">
    <property type="entry name" value="HAMP_dom"/>
</dbReference>
<keyword evidence="5 13" id="KW-0808">Transferase</keyword>
<dbReference type="InterPro" id="IPR050428">
    <property type="entry name" value="TCS_sensor_his_kinase"/>
</dbReference>
<dbReference type="EC" id="2.7.13.3" evidence="3"/>
<protein>
    <recommendedName>
        <fullName evidence="3">histidine kinase</fullName>
        <ecNumber evidence="3">2.7.13.3</ecNumber>
    </recommendedName>
</protein>
<accession>A0A087ABN2</accession>
<dbReference type="PROSITE" id="PS50109">
    <property type="entry name" value="HIS_KIN"/>
    <property type="match status" value="1"/>
</dbReference>
<dbReference type="Proteomes" id="UP000029072">
    <property type="component" value="Unassembled WGS sequence"/>
</dbReference>
<evidence type="ECO:0000256" key="1">
    <source>
        <dbReference type="ARBA" id="ARBA00000085"/>
    </source>
</evidence>
<evidence type="ECO:0000256" key="9">
    <source>
        <dbReference type="ARBA" id="ARBA00023012"/>
    </source>
</evidence>
<dbReference type="CDD" id="cd00075">
    <property type="entry name" value="HATPase"/>
    <property type="match status" value="1"/>
</dbReference>
<feature type="transmembrane region" description="Helical" evidence="10">
    <location>
        <begin position="123"/>
        <end position="144"/>
    </location>
</feature>
<keyword evidence="7 13" id="KW-0418">Kinase</keyword>
<comment type="caution">
    <text evidence="13">The sequence shown here is derived from an EMBL/GenBank/DDBJ whole genome shotgun (WGS) entry which is preliminary data.</text>
</comment>
<dbReference type="InterPro" id="IPR003594">
    <property type="entry name" value="HATPase_dom"/>
</dbReference>